<keyword evidence="2" id="KW-1185">Reference proteome</keyword>
<reference evidence="2" key="1">
    <citation type="journal article" date="2019" name="Int. J. Syst. Evol. Microbiol.">
        <title>The Global Catalogue of Microorganisms (GCM) 10K type strain sequencing project: providing services to taxonomists for standard genome sequencing and annotation.</title>
        <authorList>
            <consortium name="The Broad Institute Genomics Platform"/>
            <consortium name="The Broad Institute Genome Sequencing Center for Infectious Disease"/>
            <person name="Wu L."/>
            <person name="Ma J."/>
        </authorList>
    </citation>
    <scope>NUCLEOTIDE SEQUENCE [LARGE SCALE GENOMIC DNA]</scope>
    <source>
        <strain evidence="2">JCM 18123</strain>
    </source>
</reference>
<name>A0ABP9GXC7_9ACTN</name>
<evidence type="ECO:0000313" key="1">
    <source>
        <dbReference type="EMBL" id="GAA4952744.1"/>
    </source>
</evidence>
<gene>
    <name evidence="1" type="ORF">GCM10023224_41890</name>
</gene>
<evidence type="ECO:0000313" key="2">
    <source>
        <dbReference type="Proteomes" id="UP001499993"/>
    </source>
</evidence>
<dbReference type="EMBL" id="BAABIK010000028">
    <property type="protein sequence ID" value="GAA4952744.1"/>
    <property type="molecule type" value="Genomic_DNA"/>
</dbReference>
<dbReference type="Proteomes" id="UP001499993">
    <property type="component" value="Unassembled WGS sequence"/>
</dbReference>
<comment type="caution">
    <text evidence="1">The sequence shown here is derived from an EMBL/GenBank/DDBJ whole genome shotgun (WGS) entry which is preliminary data.</text>
</comment>
<proteinExistence type="predicted"/>
<organism evidence="1 2">
    <name type="scientific">Streptomonospora halophila</name>
    <dbReference type="NCBI Taxonomy" id="427369"/>
    <lineage>
        <taxon>Bacteria</taxon>
        <taxon>Bacillati</taxon>
        <taxon>Actinomycetota</taxon>
        <taxon>Actinomycetes</taxon>
        <taxon>Streptosporangiales</taxon>
        <taxon>Nocardiopsidaceae</taxon>
        <taxon>Streptomonospora</taxon>
    </lineage>
</organism>
<accession>A0ABP9GXC7</accession>
<protein>
    <submittedName>
        <fullName evidence="1">Uncharacterized protein</fullName>
    </submittedName>
</protein>
<sequence length="169" mass="17038">MFRPVPASGPQAAARDPGSTKAVVTTVSRVLASLAVVALLLVGAPLSPGASALAAQTAGHAPLAVAAAADAGSRADARGASGKTDSGSDRALLVERDSGAVSVALPGWKTDHRPVVRDLPEAYSPVLPWIGEFAGHWTLVPPPGSVEAPRLDDAFALPFGRAPPLTGRM</sequence>